<feature type="region of interest" description="Disordered" evidence="1">
    <location>
        <begin position="29"/>
        <end position="61"/>
    </location>
</feature>
<evidence type="ECO:0000313" key="3">
    <source>
        <dbReference type="Proteomes" id="UP000053424"/>
    </source>
</evidence>
<accession>A0A0C2XDJ4</accession>
<gene>
    <name evidence="2" type="ORF">M413DRAFT_449458</name>
</gene>
<evidence type="ECO:0000256" key="1">
    <source>
        <dbReference type="SAM" id="MobiDB-lite"/>
    </source>
</evidence>
<proteinExistence type="predicted"/>
<reference evidence="2 3" key="1">
    <citation type="submission" date="2014-04" db="EMBL/GenBank/DDBJ databases">
        <authorList>
            <consortium name="DOE Joint Genome Institute"/>
            <person name="Kuo A."/>
            <person name="Gay G."/>
            <person name="Dore J."/>
            <person name="Kohler A."/>
            <person name="Nagy L.G."/>
            <person name="Floudas D."/>
            <person name="Copeland A."/>
            <person name="Barry K.W."/>
            <person name="Cichocki N."/>
            <person name="Veneault-Fourrey C."/>
            <person name="LaButti K."/>
            <person name="Lindquist E.A."/>
            <person name="Lipzen A."/>
            <person name="Lundell T."/>
            <person name="Morin E."/>
            <person name="Murat C."/>
            <person name="Sun H."/>
            <person name="Tunlid A."/>
            <person name="Henrissat B."/>
            <person name="Grigoriev I.V."/>
            <person name="Hibbett D.S."/>
            <person name="Martin F."/>
            <person name="Nordberg H.P."/>
            <person name="Cantor M.N."/>
            <person name="Hua S.X."/>
        </authorList>
    </citation>
    <scope>NUCLEOTIDE SEQUENCE [LARGE SCALE GENOMIC DNA]</scope>
    <source>
        <strain evidence="3">h7</strain>
    </source>
</reference>
<sequence>MYVLFSLRQSNRRYIDGHPDSDEVTEITAISPTQYSPSSPEPYSAPKRHGRPHRTTKCYTP</sequence>
<name>A0A0C2XDJ4_HEBCY</name>
<dbReference type="HOGENOM" id="CLU_2922856_0_0_1"/>
<protein>
    <submittedName>
        <fullName evidence="2">Uncharacterized protein</fullName>
    </submittedName>
</protein>
<keyword evidence="3" id="KW-1185">Reference proteome</keyword>
<dbReference type="AlphaFoldDB" id="A0A0C2XDJ4"/>
<dbReference type="EMBL" id="KN831810">
    <property type="protein sequence ID" value="KIM36008.1"/>
    <property type="molecule type" value="Genomic_DNA"/>
</dbReference>
<feature type="compositionally biased region" description="Low complexity" evidence="1">
    <location>
        <begin position="31"/>
        <end position="45"/>
    </location>
</feature>
<feature type="compositionally biased region" description="Basic residues" evidence="1">
    <location>
        <begin position="46"/>
        <end position="61"/>
    </location>
</feature>
<reference evidence="3" key="2">
    <citation type="submission" date="2015-01" db="EMBL/GenBank/DDBJ databases">
        <title>Evolutionary Origins and Diversification of the Mycorrhizal Mutualists.</title>
        <authorList>
            <consortium name="DOE Joint Genome Institute"/>
            <consortium name="Mycorrhizal Genomics Consortium"/>
            <person name="Kohler A."/>
            <person name="Kuo A."/>
            <person name="Nagy L.G."/>
            <person name="Floudas D."/>
            <person name="Copeland A."/>
            <person name="Barry K.W."/>
            <person name="Cichocki N."/>
            <person name="Veneault-Fourrey C."/>
            <person name="LaButti K."/>
            <person name="Lindquist E.A."/>
            <person name="Lipzen A."/>
            <person name="Lundell T."/>
            <person name="Morin E."/>
            <person name="Murat C."/>
            <person name="Riley R."/>
            <person name="Ohm R."/>
            <person name="Sun H."/>
            <person name="Tunlid A."/>
            <person name="Henrissat B."/>
            <person name="Grigoriev I.V."/>
            <person name="Hibbett D.S."/>
            <person name="Martin F."/>
        </authorList>
    </citation>
    <scope>NUCLEOTIDE SEQUENCE [LARGE SCALE GENOMIC DNA]</scope>
    <source>
        <strain evidence="3">h7</strain>
    </source>
</reference>
<evidence type="ECO:0000313" key="2">
    <source>
        <dbReference type="EMBL" id="KIM36008.1"/>
    </source>
</evidence>
<organism evidence="2 3">
    <name type="scientific">Hebeloma cylindrosporum</name>
    <dbReference type="NCBI Taxonomy" id="76867"/>
    <lineage>
        <taxon>Eukaryota</taxon>
        <taxon>Fungi</taxon>
        <taxon>Dikarya</taxon>
        <taxon>Basidiomycota</taxon>
        <taxon>Agaricomycotina</taxon>
        <taxon>Agaricomycetes</taxon>
        <taxon>Agaricomycetidae</taxon>
        <taxon>Agaricales</taxon>
        <taxon>Agaricineae</taxon>
        <taxon>Hymenogastraceae</taxon>
        <taxon>Hebeloma</taxon>
    </lineage>
</organism>
<dbReference type="Proteomes" id="UP000053424">
    <property type="component" value="Unassembled WGS sequence"/>
</dbReference>